<sequence length="135" mass="12847">MNVTLKRLTTLTAAAFVATAAATLGVVGIAHADGGSDTSTSQHDDNGDDDADDNGSAPAGGVDTGAGGTLTSNHGSDDDDDGSAPAGGVDTGVGGTAGTEEGGVSSVILLGAGTLGPGAVAGSVLLRRRPEQTRE</sequence>
<comment type="caution">
    <text evidence="3">The sequence shown here is derived from an EMBL/GenBank/DDBJ whole genome shotgun (WGS) entry which is preliminary data.</text>
</comment>
<accession>A0A543PJ58</accession>
<evidence type="ECO:0000313" key="4">
    <source>
        <dbReference type="Proteomes" id="UP000319865"/>
    </source>
</evidence>
<dbReference type="RefSeq" id="WP_142026516.1">
    <property type="nucleotide sequence ID" value="NZ_VFQE01000001.1"/>
</dbReference>
<feature type="signal peptide" evidence="2">
    <location>
        <begin position="1"/>
        <end position="32"/>
    </location>
</feature>
<evidence type="ECO:0000313" key="3">
    <source>
        <dbReference type="EMBL" id="TQN44104.1"/>
    </source>
</evidence>
<feature type="chain" id="PRO_5022073889" evidence="2">
    <location>
        <begin position="33"/>
        <end position="135"/>
    </location>
</feature>
<protein>
    <submittedName>
        <fullName evidence="3">Uncharacterized protein</fullName>
    </submittedName>
</protein>
<proteinExistence type="predicted"/>
<keyword evidence="4" id="KW-1185">Reference proteome</keyword>
<dbReference type="Proteomes" id="UP000319865">
    <property type="component" value="Unassembled WGS sequence"/>
</dbReference>
<name>A0A543PJ58_9ACTN</name>
<reference evidence="3 4" key="1">
    <citation type="submission" date="2019-06" db="EMBL/GenBank/DDBJ databases">
        <title>Sequencing the genomes of 1000 actinobacteria strains.</title>
        <authorList>
            <person name="Klenk H.-P."/>
        </authorList>
    </citation>
    <scope>NUCLEOTIDE SEQUENCE [LARGE SCALE GENOMIC DNA]</scope>
    <source>
        <strain evidence="3 4">DSM 46837</strain>
    </source>
</reference>
<feature type="compositionally biased region" description="Gly residues" evidence="1">
    <location>
        <begin position="89"/>
        <end position="101"/>
    </location>
</feature>
<organism evidence="3 4">
    <name type="scientific">Blastococcus colisei</name>
    <dbReference type="NCBI Taxonomy" id="1564162"/>
    <lineage>
        <taxon>Bacteria</taxon>
        <taxon>Bacillati</taxon>
        <taxon>Actinomycetota</taxon>
        <taxon>Actinomycetes</taxon>
        <taxon>Geodermatophilales</taxon>
        <taxon>Geodermatophilaceae</taxon>
        <taxon>Blastococcus</taxon>
    </lineage>
</organism>
<dbReference type="EMBL" id="VFQE01000001">
    <property type="protein sequence ID" value="TQN44104.1"/>
    <property type="molecule type" value="Genomic_DNA"/>
</dbReference>
<evidence type="ECO:0000256" key="1">
    <source>
        <dbReference type="SAM" id="MobiDB-lite"/>
    </source>
</evidence>
<feature type="region of interest" description="Disordered" evidence="1">
    <location>
        <begin position="30"/>
        <end position="101"/>
    </location>
</feature>
<keyword evidence="2" id="KW-0732">Signal</keyword>
<gene>
    <name evidence="3" type="ORF">FHU33_3590</name>
</gene>
<evidence type="ECO:0000256" key="2">
    <source>
        <dbReference type="SAM" id="SignalP"/>
    </source>
</evidence>
<dbReference type="AlphaFoldDB" id="A0A543PJ58"/>